<evidence type="ECO:0000313" key="2">
    <source>
        <dbReference type="Proteomes" id="UP001596473"/>
    </source>
</evidence>
<proteinExistence type="predicted"/>
<accession>A0ABW2QYT0</accession>
<dbReference type="EMBL" id="JBHTBQ010000027">
    <property type="protein sequence ID" value="MFC7420792.1"/>
    <property type="molecule type" value="Genomic_DNA"/>
</dbReference>
<protein>
    <recommendedName>
        <fullName evidence="3">RiboL-PSP-HEPN domain-containing protein</fullName>
    </recommendedName>
</protein>
<comment type="caution">
    <text evidence="1">The sequence shown here is derived from an EMBL/GenBank/DDBJ whole genome shotgun (WGS) entry which is preliminary data.</text>
</comment>
<reference evidence="2" key="1">
    <citation type="journal article" date="2019" name="Int. J. Syst. Evol. Microbiol.">
        <title>The Global Catalogue of Microorganisms (GCM) 10K type strain sequencing project: providing services to taxonomists for standard genome sequencing and annotation.</title>
        <authorList>
            <consortium name="The Broad Institute Genomics Platform"/>
            <consortium name="The Broad Institute Genome Sequencing Center for Infectious Disease"/>
            <person name="Wu L."/>
            <person name="Ma J."/>
        </authorList>
    </citation>
    <scope>NUCLEOTIDE SEQUENCE [LARGE SCALE GENOMIC DNA]</scope>
    <source>
        <strain evidence="2">CCUG 62945</strain>
    </source>
</reference>
<name>A0ABW2QYT0_9NEIS</name>
<keyword evidence="2" id="KW-1185">Reference proteome</keyword>
<evidence type="ECO:0000313" key="1">
    <source>
        <dbReference type="EMBL" id="MFC7420792.1"/>
    </source>
</evidence>
<gene>
    <name evidence="1" type="ORF">ACFQNF_13055</name>
</gene>
<organism evidence="1 2">
    <name type="scientific">Iodobacter arcticus</name>
    <dbReference type="NCBI Taxonomy" id="590593"/>
    <lineage>
        <taxon>Bacteria</taxon>
        <taxon>Pseudomonadati</taxon>
        <taxon>Pseudomonadota</taxon>
        <taxon>Betaproteobacteria</taxon>
        <taxon>Neisseriales</taxon>
        <taxon>Chitinibacteraceae</taxon>
        <taxon>Iodobacter</taxon>
    </lineage>
</organism>
<dbReference type="Proteomes" id="UP001596473">
    <property type="component" value="Unassembled WGS sequence"/>
</dbReference>
<sequence length="224" mass="25774">MKIEQIKQARSNRKTRYARPFSNFFESSEQCLAAGNLLLEGSLDAKIVSLIERSVIISTVTAIEVYYRDILDFIFKYCDPVFFKSHLKNLYPDKFDIYDLIDIHVHSVHPLEIVSAAQSFQNVKRINEVFSKLMGGKDLWTSISNLKLRLKDQPETETSFSGDGYKSLDRIFNLRHELVHDPARHSFYSADIHKDLEASISIVFGSDVILSQLIEENKDPELLN</sequence>
<dbReference type="RefSeq" id="WP_380188387.1">
    <property type="nucleotide sequence ID" value="NZ_JBHTBQ010000027.1"/>
</dbReference>
<evidence type="ECO:0008006" key="3">
    <source>
        <dbReference type="Google" id="ProtNLM"/>
    </source>
</evidence>